<dbReference type="Gramene" id="TraesWEE_scaffold_072182_01G000100.1">
    <property type="protein sequence ID" value="TraesWEE_scaffold_072182_01G000100.1"/>
    <property type="gene ID" value="TraesWEE_scaffold_072182_01G000100"/>
</dbReference>
<dbReference type="Gramene" id="TraesARI7D03G04399780.1">
    <property type="protein sequence ID" value="TraesARI7D03G04399780.1.CDS1"/>
    <property type="gene ID" value="TraesARI7D03G04399780"/>
</dbReference>
<protein>
    <submittedName>
        <fullName evidence="1">Uncharacterized protein</fullName>
    </submittedName>
</protein>
<dbReference type="Gramene" id="TraesPARA_EIv1.0_2540190.1">
    <property type="protein sequence ID" value="TraesPARA_EIv1.0_2540190.1.CDS1"/>
    <property type="gene ID" value="TraesPARA_EIv1.0_2540190"/>
</dbReference>
<dbReference type="Gramene" id="TraesNOR7D03G04373270.1">
    <property type="protein sequence ID" value="TraesNOR7D03G04373270.1.CDS1"/>
    <property type="gene ID" value="TraesNOR7D03G04373270"/>
</dbReference>
<dbReference type="AlphaFoldDB" id="A0A3B6TF80"/>
<dbReference type="Gramene" id="TraesJAG7D03G04307570.1">
    <property type="protein sequence ID" value="TraesJAG7D03G04307570.1.CDS1"/>
    <property type="gene ID" value="TraesJAG7D03G04307570"/>
</dbReference>
<dbReference type="RefSeq" id="XP_044443242.1">
    <property type="nucleotide sequence ID" value="XM_044587307.1"/>
</dbReference>
<dbReference type="GeneID" id="123169432"/>
<evidence type="ECO:0000313" key="2">
    <source>
        <dbReference type="Proteomes" id="UP000019116"/>
    </source>
</evidence>
<name>A0A3B6TF80_WHEAT</name>
<sequence>MMEADLKAQATTAMGLLHGISHASLPLEFIDSALRTIQETDSAIRPRVQPDNAAQRLTSSHSLAFATREVAELELSVEAAITVVSRWLDSKVDGLQGLPANTWRVQSDELVAAVANAGEMLEAAAMNWYYASGVLDVIVTCWFNHIPLNIREVWVQDARTSLASARDHLNDARASVSKACAAAARARDAGKIILDFL</sequence>
<dbReference type="Gramene" id="TraesRN7D0100367500.1">
    <property type="protein sequence ID" value="TraesRN7D0100367500.1"/>
    <property type="gene ID" value="TraesRN7D0100367500"/>
</dbReference>
<dbReference type="Gramene" id="TraesLAC7D03G04271590.1">
    <property type="protein sequence ID" value="TraesLAC7D03G04271590.1.CDS1"/>
    <property type="gene ID" value="TraesLAC7D03G04271590"/>
</dbReference>
<reference evidence="1" key="1">
    <citation type="submission" date="2018-08" db="EMBL/GenBank/DDBJ databases">
        <authorList>
            <person name="Rossello M."/>
        </authorList>
    </citation>
    <scope>NUCLEOTIDE SEQUENCE [LARGE SCALE GENOMIC DNA]</scope>
    <source>
        <strain evidence="1">cv. Chinese Spring</strain>
    </source>
</reference>
<accession>A0A3B6TF80</accession>
<dbReference type="Gramene" id="TraesMAC7D03G04317050.1">
    <property type="protein sequence ID" value="TraesMAC7D03G04317050.1.CDS1"/>
    <property type="gene ID" value="TraesMAC7D03G04317050"/>
</dbReference>
<evidence type="ECO:0000313" key="1">
    <source>
        <dbReference type="EnsemblPlants" id="TraesCS7D02G158400.1.cds1"/>
    </source>
</evidence>
<dbReference type="Gramene" id="TraesCAD_scaffold_098695_01G000100.1">
    <property type="protein sequence ID" value="TraesCAD_scaffold_098695_01G000100.1"/>
    <property type="gene ID" value="TraesCAD_scaffold_098695_01G000100"/>
</dbReference>
<dbReference type="Gramene" id="TraesLDM7D03G04330770.1">
    <property type="protein sequence ID" value="TraesLDM7D03G04330770.1.CDS1"/>
    <property type="gene ID" value="TraesLDM7D03G04330770"/>
</dbReference>
<dbReference type="Gramene" id="TraesROB_scaffold_191088_01G000100.1">
    <property type="protein sequence ID" value="TraesROB_scaffold_191088_01G000100.1"/>
    <property type="gene ID" value="TraesROB_scaffold_191088_01G000100"/>
</dbReference>
<proteinExistence type="predicted"/>
<keyword evidence="2" id="KW-1185">Reference proteome</keyword>
<dbReference type="Gramene" id="TraesCS7D02G158400.1">
    <property type="protein sequence ID" value="TraesCS7D02G158400.1.cds1"/>
    <property type="gene ID" value="TraesCS7D02G158400"/>
</dbReference>
<dbReference type="Gramene" id="TraesSYM7D03G04377650.1">
    <property type="protein sequence ID" value="TraesSYM7D03G04377650.1.CDS1"/>
    <property type="gene ID" value="TraesSYM7D03G04377650"/>
</dbReference>
<dbReference type="EnsemblPlants" id="TraesCS7D02G158400.1">
    <property type="protein sequence ID" value="TraesCS7D02G158400.1.cds1"/>
    <property type="gene ID" value="TraesCS7D02G158400"/>
</dbReference>
<dbReference type="Gramene" id="TraesCLE_scaffold_111832_01G000100.1">
    <property type="protein sequence ID" value="TraesCLE_scaffold_111832_01G000100.1"/>
    <property type="gene ID" value="TraesCLE_scaffold_111832_01G000100"/>
</dbReference>
<dbReference type="Gramene" id="TraesSTA7D03G04318130.1">
    <property type="protein sequence ID" value="TraesSTA7D03G04318130.1.CDS1"/>
    <property type="gene ID" value="TraesSTA7D03G04318130"/>
</dbReference>
<dbReference type="OrthoDB" id="10544315at2759"/>
<organism evidence="1">
    <name type="scientific">Triticum aestivum</name>
    <name type="common">Wheat</name>
    <dbReference type="NCBI Taxonomy" id="4565"/>
    <lineage>
        <taxon>Eukaryota</taxon>
        <taxon>Viridiplantae</taxon>
        <taxon>Streptophyta</taxon>
        <taxon>Embryophyta</taxon>
        <taxon>Tracheophyta</taxon>
        <taxon>Spermatophyta</taxon>
        <taxon>Magnoliopsida</taxon>
        <taxon>Liliopsida</taxon>
        <taxon>Poales</taxon>
        <taxon>Poaceae</taxon>
        <taxon>BOP clade</taxon>
        <taxon>Pooideae</taxon>
        <taxon>Triticodae</taxon>
        <taxon>Triticeae</taxon>
        <taxon>Triticinae</taxon>
        <taxon>Triticum</taxon>
    </lineage>
</organism>
<gene>
    <name evidence="1" type="primary">LOC123169432</name>
</gene>
<dbReference type="Gramene" id="TraesJUL7D03G04368210.1">
    <property type="protein sequence ID" value="TraesJUL7D03G04368210.1.CDS1"/>
    <property type="gene ID" value="TraesJUL7D03G04368210"/>
</dbReference>
<reference evidence="1" key="2">
    <citation type="submission" date="2018-10" db="UniProtKB">
        <authorList>
            <consortium name="EnsemblPlants"/>
        </authorList>
    </citation>
    <scope>IDENTIFICATION</scope>
</reference>
<dbReference type="Proteomes" id="UP000019116">
    <property type="component" value="Chromosome 7D"/>
</dbReference>
<dbReference type="Gramene" id="TraesCS7D03G0354100.1">
    <property type="protein sequence ID" value="TraesCS7D03G0354100.1.CDS1"/>
    <property type="gene ID" value="TraesCS7D03G0354100"/>
</dbReference>